<sequence>MGVGESHRSVIRYLHNLWFLKHFYISRAKAEEPALQEQPMAMPLRTHIFLFYGLFALLPLATALNLHAQEKPGSKPSTTPGSEKESQPIFFLRDGSRIAGQPGFNSLQVKTRYGILTVPSGDLIRLR</sequence>
<proteinExistence type="predicted"/>
<evidence type="ECO:0000313" key="2">
    <source>
        <dbReference type="EMBL" id="SVD53699.1"/>
    </source>
</evidence>
<keyword evidence="1" id="KW-0472">Membrane</keyword>
<protein>
    <submittedName>
        <fullName evidence="2">Uncharacterized protein</fullName>
    </submittedName>
</protein>
<keyword evidence="1" id="KW-0812">Transmembrane</keyword>
<name>A0A382W4M6_9ZZZZ</name>
<keyword evidence="1" id="KW-1133">Transmembrane helix</keyword>
<feature type="transmembrane region" description="Helical" evidence="1">
    <location>
        <begin position="48"/>
        <end position="66"/>
    </location>
</feature>
<organism evidence="2">
    <name type="scientific">marine metagenome</name>
    <dbReference type="NCBI Taxonomy" id="408172"/>
    <lineage>
        <taxon>unclassified sequences</taxon>
        <taxon>metagenomes</taxon>
        <taxon>ecological metagenomes</taxon>
    </lineage>
</organism>
<gene>
    <name evidence="2" type="ORF">METZ01_LOCUS406553</name>
</gene>
<dbReference type="EMBL" id="UINC01156975">
    <property type="protein sequence ID" value="SVD53699.1"/>
    <property type="molecule type" value="Genomic_DNA"/>
</dbReference>
<evidence type="ECO:0000256" key="1">
    <source>
        <dbReference type="SAM" id="Phobius"/>
    </source>
</evidence>
<reference evidence="2" key="1">
    <citation type="submission" date="2018-05" db="EMBL/GenBank/DDBJ databases">
        <authorList>
            <person name="Lanie J.A."/>
            <person name="Ng W.-L."/>
            <person name="Kazmierczak K.M."/>
            <person name="Andrzejewski T.M."/>
            <person name="Davidsen T.M."/>
            <person name="Wayne K.J."/>
            <person name="Tettelin H."/>
            <person name="Glass J.I."/>
            <person name="Rusch D."/>
            <person name="Podicherti R."/>
            <person name="Tsui H.-C.T."/>
            <person name="Winkler M.E."/>
        </authorList>
    </citation>
    <scope>NUCLEOTIDE SEQUENCE</scope>
</reference>
<dbReference type="AlphaFoldDB" id="A0A382W4M6"/>
<feature type="non-terminal residue" evidence="2">
    <location>
        <position position="127"/>
    </location>
</feature>
<accession>A0A382W4M6</accession>